<reference evidence="12" key="1">
    <citation type="submission" date="2021-04" db="EMBL/GenBank/DDBJ databases">
        <title>Genomic insights into ecological role and evolution of a novel Thermoplasmata order Candidatus Sysuiplasmatales.</title>
        <authorList>
            <person name="Yuan Y."/>
        </authorList>
    </citation>
    <scope>NUCLEOTIDE SEQUENCE</scope>
    <source>
        <strain evidence="12">YP2-bin.285</strain>
    </source>
</reference>
<dbReference type="PANTHER" id="PTHR43493:SF5">
    <property type="entry name" value="DNA GYRASE SUBUNIT A, CHLOROPLASTIC_MITOCHONDRIAL"/>
    <property type="match status" value="1"/>
</dbReference>
<comment type="subunit">
    <text evidence="9">Heterotetramer, composed of two GyrA and two GyrB chains. In the heterotetramer, GyrA contains the active site tyrosine that forms a transient covalent intermediate with DNA, while GyrB binds cofactors and catalyzes ATP hydrolysis.</text>
</comment>
<dbReference type="InterPro" id="IPR006691">
    <property type="entry name" value="GyrA/parC_rep"/>
</dbReference>
<dbReference type="Gene3D" id="1.10.268.10">
    <property type="entry name" value="Topoisomerase, domain 3"/>
    <property type="match status" value="1"/>
</dbReference>
<feature type="compositionally biased region" description="Basic and acidic residues" evidence="10">
    <location>
        <begin position="835"/>
        <end position="850"/>
    </location>
</feature>
<comment type="function">
    <text evidence="9">A type II topoisomerase that negatively supercoils closed circular double-stranded (ds) DNA in an ATP-dependent manner to modulate DNA topology and maintain chromosomes in an underwound state. Negative supercoiling favors strand separation, and DNA replication, transcription, recombination and repair, all of which involve strand separation. Also able to catalyze the interconversion of other topological isomers of dsDNA rings, including catenanes and knotted rings. Type II topoisomerases break and join 2 DNA strands simultaneously in an ATP-dependent manner.</text>
</comment>
<keyword evidence="6 9" id="KW-0238">DNA-binding</keyword>
<keyword evidence="3 9" id="KW-0547">Nucleotide-binding</keyword>
<dbReference type="CDD" id="cd00187">
    <property type="entry name" value="TOP4c"/>
    <property type="match status" value="1"/>
</dbReference>
<dbReference type="Pfam" id="PF03989">
    <property type="entry name" value="DNA_gyraseA_C"/>
    <property type="match status" value="6"/>
</dbReference>
<dbReference type="PANTHER" id="PTHR43493">
    <property type="entry name" value="DNA GYRASE/TOPOISOMERASE SUBUNIT A"/>
    <property type="match status" value="1"/>
</dbReference>
<evidence type="ECO:0000259" key="11">
    <source>
        <dbReference type="PROSITE" id="PS52040"/>
    </source>
</evidence>
<evidence type="ECO:0000313" key="12">
    <source>
        <dbReference type="EMBL" id="MBX8632250.1"/>
    </source>
</evidence>
<dbReference type="Gene3D" id="3.90.199.10">
    <property type="entry name" value="Topoisomerase II, domain 5"/>
    <property type="match status" value="1"/>
</dbReference>
<dbReference type="InterPro" id="IPR050220">
    <property type="entry name" value="Type_II_DNA_Topoisomerases"/>
</dbReference>
<dbReference type="FunFam" id="2.120.10.90:FF:000005">
    <property type="entry name" value="DNA topoisomerase 4 subunit A"/>
    <property type="match status" value="1"/>
</dbReference>
<comment type="similarity">
    <text evidence="2 9">Belongs to the type II topoisomerase GyrA/ParC subunit family.</text>
</comment>
<dbReference type="NCBIfam" id="NF004043">
    <property type="entry name" value="PRK05560.1"/>
    <property type="match status" value="1"/>
</dbReference>
<dbReference type="PROSITE" id="PS52040">
    <property type="entry name" value="TOPO_IIA"/>
    <property type="match status" value="1"/>
</dbReference>
<dbReference type="GO" id="GO:0005737">
    <property type="term" value="C:cytoplasm"/>
    <property type="evidence" value="ECO:0007669"/>
    <property type="project" value="UniProtKB-SubCell"/>
</dbReference>
<dbReference type="HAMAP" id="MF_01897">
    <property type="entry name" value="GyrA"/>
    <property type="match status" value="1"/>
</dbReference>
<dbReference type="GO" id="GO:0006261">
    <property type="term" value="P:DNA-templated DNA replication"/>
    <property type="evidence" value="ECO:0007669"/>
    <property type="project" value="UniProtKB-UniRule"/>
</dbReference>
<dbReference type="InterPro" id="IPR013758">
    <property type="entry name" value="Topo_IIA_A/C_ab"/>
</dbReference>
<evidence type="ECO:0000313" key="13">
    <source>
        <dbReference type="Proteomes" id="UP000716004"/>
    </source>
</evidence>
<dbReference type="GO" id="GO:0005524">
    <property type="term" value="F:ATP binding"/>
    <property type="evidence" value="ECO:0007669"/>
    <property type="project" value="UniProtKB-UniRule"/>
</dbReference>
<gene>
    <name evidence="9 12" type="primary">gyrA</name>
    <name evidence="12" type="ORF">J9259_07035</name>
</gene>
<feature type="active site" description="O-(5'-phospho-DNA)-tyrosine intermediate" evidence="9">
    <location>
        <position position="129"/>
    </location>
</feature>
<dbReference type="EMBL" id="JAGVSJ010000018">
    <property type="protein sequence ID" value="MBX8632250.1"/>
    <property type="molecule type" value="Genomic_DNA"/>
</dbReference>
<evidence type="ECO:0000256" key="4">
    <source>
        <dbReference type="ARBA" id="ARBA00022840"/>
    </source>
</evidence>
<feature type="short sequence motif" description="GyrA-box" evidence="9">
    <location>
        <begin position="548"/>
        <end position="554"/>
    </location>
</feature>
<evidence type="ECO:0000256" key="1">
    <source>
        <dbReference type="ARBA" id="ARBA00000185"/>
    </source>
</evidence>
<evidence type="ECO:0000256" key="3">
    <source>
        <dbReference type="ARBA" id="ARBA00022741"/>
    </source>
</evidence>
<comment type="subunit">
    <text evidence="8">Heterotetramer composed of ParC and ParE.</text>
</comment>
<dbReference type="FunFam" id="3.90.199.10:FF:000001">
    <property type="entry name" value="DNA gyrase subunit A"/>
    <property type="match status" value="1"/>
</dbReference>
<dbReference type="FunFam" id="1.10.268.10:FF:000001">
    <property type="entry name" value="DNA gyrase subunit A"/>
    <property type="match status" value="1"/>
</dbReference>
<dbReference type="GO" id="GO:0003918">
    <property type="term" value="F:DNA topoisomerase type II (double strand cut, ATP-hydrolyzing) activity"/>
    <property type="evidence" value="ECO:0007669"/>
    <property type="project" value="UniProtKB-UniRule"/>
</dbReference>
<evidence type="ECO:0000256" key="5">
    <source>
        <dbReference type="ARBA" id="ARBA00023029"/>
    </source>
</evidence>
<keyword evidence="4 9" id="KW-0067">ATP-binding</keyword>
<dbReference type="GO" id="GO:0009330">
    <property type="term" value="C:DNA topoisomerase type II (double strand cut, ATP-hydrolyzing) complex"/>
    <property type="evidence" value="ECO:0007669"/>
    <property type="project" value="TreeGrafter"/>
</dbReference>
<organism evidence="12 13">
    <name type="scientific">Candidatus Sysuiplasma superficiale</name>
    <dbReference type="NCBI Taxonomy" id="2823368"/>
    <lineage>
        <taxon>Archaea</taxon>
        <taxon>Methanobacteriati</taxon>
        <taxon>Thermoplasmatota</taxon>
        <taxon>Thermoplasmata</taxon>
        <taxon>Candidatus Sysuiplasmatales</taxon>
        <taxon>Candidatus Sysuiplasmataceae</taxon>
        <taxon>Candidatus Sysuiplasma</taxon>
    </lineage>
</organism>
<evidence type="ECO:0000256" key="2">
    <source>
        <dbReference type="ARBA" id="ARBA00008263"/>
    </source>
</evidence>
<accession>A0A8J8CEK9</accession>
<dbReference type="GO" id="GO:0006265">
    <property type="term" value="P:DNA topological change"/>
    <property type="evidence" value="ECO:0007669"/>
    <property type="project" value="UniProtKB-UniRule"/>
</dbReference>
<dbReference type="GO" id="GO:0005694">
    <property type="term" value="C:chromosome"/>
    <property type="evidence" value="ECO:0007669"/>
    <property type="project" value="InterPro"/>
</dbReference>
<dbReference type="AlphaFoldDB" id="A0A8J8CEK9"/>
<dbReference type="InterPro" id="IPR002205">
    <property type="entry name" value="Topo_IIA_dom_A"/>
</dbReference>
<evidence type="ECO:0000256" key="7">
    <source>
        <dbReference type="ARBA" id="ARBA00023235"/>
    </source>
</evidence>
<proteinExistence type="inferred from homology"/>
<evidence type="ECO:0000256" key="6">
    <source>
        <dbReference type="ARBA" id="ARBA00023125"/>
    </source>
</evidence>
<dbReference type="GO" id="GO:0003677">
    <property type="term" value="F:DNA binding"/>
    <property type="evidence" value="ECO:0007669"/>
    <property type="project" value="UniProtKB-UniRule"/>
</dbReference>
<feature type="compositionally biased region" description="Basic and acidic residues" evidence="10">
    <location>
        <begin position="859"/>
        <end position="878"/>
    </location>
</feature>
<comment type="subcellular location">
    <subcellularLocation>
        <location evidence="9">Cytoplasm</location>
    </subcellularLocation>
</comment>
<evidence type="ECO:0000256" key="10">
    <source>
        <dbReference type="SAM" id="MobiDB-lite"/>
    </source>
</evidence>
<dbReference type="InterPro" id="IPR013757">
    <property type="entry name" value="Topo_IIA_A_a_sf"/>
</dbReference>
<name>A0A8J8CEK9_9ARCH</name>
<dbReference type="Gene3D" id="2.120.10.90">
    <property type="entry name" value="DNA gyrase/topoisomerase IV, subunit A, C-terminal"/>
    <property type="match status" value="1"/>
</dbReference>
<keyword evidence="9" id="KW-0963">Cytoplasm</keyword>
<dbReference type="FunFam" id="3.30.1360.40:FF:000002">
    <property type="entry name" value="DNA gyrase subunit A"/>
    <property type="match status" value="1"/>
</dbReference>
<dbReference type="Proteomes" id="UP000716004">
    <property type="component" value="Unassembled WGS sequence"/>
</dbReference>
<dbReference type="InterPro" id="IPR005743">
    <property type="entry name" value="GyrA"/>
</dbReference>
<comment type="catalytic activity">
    <reaction evidence="1 9">
        <text>ATP-dependent breakage, passage and rejoining of double-stranded DNA.</text>
        <dbReference type="EC" id="5.6.2.2"/>
    </reaction>
</comment>
<feature type="region of interest" description="Disordered" evidence="10">
    <location>
        <begin position="835"/>
        <end position="878"/>
    </location>
</feature>
<evidence type="ECO:0000256" key="9">
    <source>
        <dbReference type="HAMAP-Rule" id="MF_01897"/>
    </source>
</evidence>
<dbReference type="NCBIfam" id="NF004044">
    <property type="entry name" value="PRK05561.1"/>
    <property type="match status" value="1"/>
</dbReference>
<dbReference type="SMART" id="SM00434">
    <property type="entry name" value="TOP4c"/>
    <property type="match status" value="1"/>
</dbReference>
<dbReference type="EC" id="5.6.2.2" evidence="9"/>
<dbReference type="SUPFAM" id="SSF56719">
    <property type="entry name" value="Type II DNA topoisomerase"/>
    <property type="match status" value="1"/>
</dbReference>
<keyword evidence="5 9" id="KW-0799">Topoisomerase</keyword>
<protein>
    <recommendedName>
        <fullName evidence="9">DNA gyrase subunit A</fullName>
        <ecNumber evidence="9">5.6.2.2</ecNumber>
    </recommendedName>
</protein>
<dbReference type="InterPro" id="IPR035516">
    <property type="entry name" value="Gyrase/topoIV_suA_C"/>
</dbReference>
<dbReference type="SUPFAM" id="SSF101904">
    <property type="entry name" value="GyrA/ParC C-terminal domain-like"/>
    <property type="match status" value="1"/>
</dbReference>
<feature type="domain" description="Topo IIA-type catalytic" evidence="11">
    <location>
        <begin position="41"/>
        <end position="521"/>
    </location>
</feature>
<comment type="caution">
    <text evidence="12">The sequence shown here is derived from an EMBL/GenBank/DDBJ whole genome shotgun (WGS) entry which is preliminary data.</text>
</comment>
<comment type="miscellaneous">
    <text evidence="9">Few gyrases are as efficient as E.coli at forming negative supercoils. Not all organisms have 2 type II topoisomerases; in organisms with a single type II topoisomerase this enzyme also has to decatenate newly replicated chromosomes.</text>
</comment>
<dbReference type="NCBIfam" id="TIGR01063">
    <property type="entry name" value="gyrA"/>
    <property type="match status" value="1"/>
</dbReference>
<evidence type="ECO:0000256" key="8">
    <source>
        <dbReference type="ARBA" id="ARBA00063644"/>
    </source>
</evidence>
<dbReference type="InterPro" id="IPR013760">
    <property type="entry name" value="Topo_IIA-like_dom_sf"/>
</dbReference>
<sequence length="878" mass="98490">MTGGDVPSVPADHRIINRPIEVEMRKSYIDYAMSVIVGRALPDVRDGLKPVHRKILFGMSELGAGAGRAHKKSARIVGEVLGKYHPHGDIAIYDALVRMAQNFSMRYPLIDGQGNFGSVDGDTAAAMRYTECRLSHIAEEMLQDIEKETVRMVDNFDATLKEPEVLPSKFPNLIVNGTSGIAVGMATNMPPHNLSEIVDGIKFLIDNPEADLSQLMQFVKGPDFPTGGIVYGLRGLVEAYTGGRGRITVRARTHMEEDAGRHRIIVDEIPYQVNKSAMLEDIARLVKEKRIDGISDLRDESDRSGMRIVIELKREAIEDVVLNQLFTHSQMEVTFSIINIALVNNEPKVLSLKELMRNFIDFRREIVRRRTEFDLRQAKARMHIVEGLMVAIENIDRMIELIKSSSSGEEARQKLTAVSDWSSVPLKAPGTAVASFRLSDEQAKAILDMRLQKLTGLEMDGVRAEYSDLISKIEDYTRTLSDESRILSIIKTELDEIKEKYGDARRTEINSQGQEMSIEDLIPDEEVVVTVTNRGYVKRVPLATYERQHRGGKGLTGVETHDEDFVVDMFVASTHNYILFITNRGRAYWLKTYAIPAASRHSPGRPIVNLLPRLEDGERVIDNIPLKSFDGEHYLLFSTRRGKVKKTPLAAYSHVRSMGIIAVGLDEGDEVIGTVLTDGRQDIMLATRDGYVIRFSETDVRPMGRQASGVRGIRLRGSDEVVSMECSSSEGNILLTITENGYGKPSWVGEYRKTRRGGKGVITIKTTERNGKVVAVREFNPGDEVLLTSESGMVIRIPVEDIRVMGRNTQGVRIMKLEEGDRVTAMTRLVGSEVEERVMEEGQREEELKRNQQPAQKQPDLKVDESKIIEPKERETDE</sequence>
<dbReference type="Pfam" id="PF00521">
    <property type="entry name" value="DNA_topoisoIV"/>
    <property type="match status" value="1"/>
</dbReference>
<keyword evidence="7 9" id="KW-0413">Isomerase</keyword>
<dbReference type="Gene3D" id="3.30.1360.40">
    <property type="match status" value="1"/>
</dbReference>